<name>A0A319F750_ASPSB</name>
<dbReference type="EMBL" id="KZ826316">
    <property type="protein sequence ID" value="PYI11899.1"/>
    <property type="molecule type" value="Genomic_DNA"/>
</dbReference>
<dbReference type="VEuPathDB" id="FungiDB:BO78DRAFT_392587"/>
<evidence type="ECO:0000313" key="3">
    <source>
        <dbReference type="Proteomes" id="UP000248423"/>
    </source>
</evidence>
<feature type="region of interest" description="Disordered" evidence="1">
    <location>
        <begin position="43"/>
        <end position="78"/>
    </location>
</feature>
<sequence length="147" mass="15518">MAAWGVQCHHPEFPFWSQSVPPKGPRDQYQLVALHPPITAPSLAIDPFQPGPASQMPNPATLILSPSPPSSQVTTRNNNPSPLRYLLYSLQLCLRPFASPAGTPKHTDQSSGPVPPVLVGGVECAASPPTFSQPTGGLAGLEQLPLT</sequence>
<gene>
    <name evidence="2" type="ORF">BO78DRAFT_392587</name>
</gene>
<reference evidence="2 3" key="1">
    <citation type="submission" date="2018-02" db="EMBL/GenBank/DDBJ databases">
        <title>The genomes of Aspergillus section Nigri reveals drivers in fungal speciation.</title>
        <authorList>
            <consortium name="DOE Joint Genome Institute"/>
            <person name="Vesth T.C."/>
            <person name="Nybo J."/>
            <person name="Theobald S."/>
            <person name="Brandl J."/>
            <person name="Frisvad J.C."/>
            <person name="Nielsen K.F."/>
            <person name="Lyhne E.K."/>
            <person name="Kogle M.E."/>
            <person name="Kuo A."/>
            <person name="Riley R."/>
            <person name="Clum A."/>
            <person name="Nolan M."/>
            <person name="Lipzen A."/>
            <person name="Salamov A."/>
            <person name="Henrissat B."/>
            <person name="Wiebenga A."/>
            <person name="De vries R.P."/>
            <person name="Grigoriev I.V."/>
            <person name="Mortensen U.H."/>
            <person name="Andersen M.R."/>
            <person name="Baker S.E."/>
        </authorList>
    </citation>
    <scope>NUCLEOTIDE SEQUENCE [LARGE SCALE GENOMIC DNA]</scope>
    <source>
        <strain evidence="2 3">CBS 121057</strain>
    </source>
</reference>
<organism evidence="2 3">
    <name type="scientific">Aspergillus sclerotiicarbonarius (strain CBS 121057 / IBT 28362)</name>
    <dbReference type="NCBI Taxonomy" id="1448318"/>
    <lineage>
        <taxon>Eukaryota</taxon>
        <taxon>Fungi</taxon>
        <taxon>Dikarya</taxon>
        <taxon>Ascomycota</taxon>
        <taxon>Pezizomycotina</taxon>
        <taxon>Eurotiomycetes</taxon>
        <taxon>Eurotiomycetidae</taxon>
        <taxon>Eurotiales</taxon>
        <taxon>Aspergillaceae</taxon>
        <taxon>Aspergillus</taxon>
        <taxon>Aspergillus subgen. Circumdati</taxon>
    </lineage>
</organism>
<evidence type="ECO:0000313" key="2">
    <source>
        <dbReference type="EMBL" id="PYI11899.1"/>
    </source>
</evidence>
<accession>A0A319F750</accession>
<dbReference type="Proteomes" id="UP000248423">
    <property type="component" value="Unassembled WGS sequence"/>
</dbReference>
<feature type="region of interest" description="Disordered" evidence="1">
    <location>
        <begin position="99"/>
        <end position="147"/>
    </location>
</feature>
<protein>
    <submittedName>
        <fullName evidence="2">Uncharacterized protein</fullName>
    </submittedName>
</protein>
<keyword evidence="3" id="KW-1185">Reference proteome</keyword>
<proteinExistence type="predicted"/>
<evidence type="ECO:0000256" key="1">
    <source>
        <dbReference type="SAM" id="MobiDB-lite"/>
    </source>
</evidence>
<dbReference type="AlphaFoldDB" id="A0A319F750"/>